<organism evidence="2 3">
    <name type="scientific">Faecalibacterium prausnitzii</name>
    <dbReference type="NCBI Taxonomy" id="853"/>
    <lineage>
        <taxon>Bacteria</taxon>
        <taxon>Bacillati</taxon>
        <taxon>Bacillota</taxon>
        <taxon>Clostridia</taxon>
        <taxon>Eubacteriales</taxon>
        <taxon>Oscillospiraceae</taxon>
        <taxon>Faecalibacterium</taxon>
    </lineage>
</organism>
<evidence type="ECO:0000313" key="2">
    <source>
        <dbReference type="EMBL" id="RAW55906.1"/>
    </source>
</evidence>
<accession>A0A329U4F4</accession>
<feature type="signal peptide" evidence="1">
    <location>
        <begin position="1"/>
        <end position="22"/>
    </location>
</feature>
<feature type="chain" id="PRO_5039084075" description="Lipoprotein" evidence="1">
    <location>
        <begin position="23"/>
        <end position="188"/>
    </location>
</feature>
<name>A0A329U4F4_9FIRM</name>
<evidence type="ECO:0008006" key="4">
    <source>
        <dbReference type="Google" id="ProtNLM"/>
    </source>
</evidence>
<evidence type="ECO:0000313" key="3">
    <source>
        <dbReference type="Proteomes" id="UP000251144"/>
    </source>
</evidence>
<reference evidence="2 3" key="1">
    <citation type="submission" date="2018-02" db="EMBL/GenBank/DDBJ databases">
        <title>Complete genome sequencing of Faecalibacterium prausnitzii strains isolated from the human gut.</title>
        <authorList>
            <person name="Fitzgerald B.C."/>
            <person name="Shkoporov A.N."/>
            <person name="Ross P.R."/>
            <person name="Hill C."/>
        </authorList>
    </citation>
    <scope>NUCLEOTIDE SEQUENCE [LARGE SCALE GENOMIC DNA]</scope>
    <source>
        <strain evidence="2 3">APC942/32-1</strain>
    </source>
</reference>
<dbReference type="EMBL" id="PRLB01000001">
    <property type="protein sequence ID" value="RAW55906.1"/>
    <property type="molecule type" value="Genomic_DNA"/>
</dbReference>
<keyword evidence="1" id="KW-0732">Signal</keyword>
<sequence length="188" mass="19784">MKMLKKLLAVVLTGAMALTLFTACGGNAVNDKNIADALNDIVKSSVAAGLTKDYTFKPRTDEQAMAKAIAALSEAEWNTKGDGNNKFSGPVMKILGLNEGGKNETSHFVWCGAVIADEIGTTGQAHNVMNNILSQKAANADKLTGKEPGNIRYIGTALGTLTIHGKQTTVRFIVVTADAEDPQHPGKA</sequence>
<dbReference type="PROSITE" id="PS51257">
    <property type="entry name" value="PROKAR_LIPOPROTEIN"/>
    <property type="match status" value="1"/>
</dbReference>
<protein>
    <recommendedName>
        <fullName evidence="4">Lipoprotein</fullName>
    </recommendedName>
</protein>
<dbReference type="RefSeq" id="WP_158400182.1">
    <property type="nucleotide sequence ID" value="NZ_PRLB01000001.1"/>
</dbReference>
<dbReference type="AlphaFoldDB" id="A0A329U4F4"/>
<evidence type="ECO:0000256" key="1">
    <source>
        <dbReference type="SAM" id="SignalP"/>
    </source>
</evidence>
<gene>
    <name evidence="2" type="ORF">C4N26_02660</name>
</gene>
<comment type="caution">
    <text evidence="2">The sequence shown here is derived from an EMBL/GenBank/DDBJ whole genome shotgun (WGS) entry which is preliminary data.</text>
</comment>
<proteinExistence type="predicted"/>
<dbReference type="Proteomes" id="UP000251144">
    <property type="component" value="Unassembled WGS sequence"/>
</dbReference>